<dbReference type="AlphaFoldDB" id="A0A5C6TUR4"/>
<protein>
    <submittedName>
        <fullName evidence="2">Uncharacterized protein</fullName>
    </submittedName>
</protein>
<comment type="caution">
    <text evidence="2">The sequence shown here is derived from an EMBL/GenBank/DDBJ whole genome shotgun (WGS) entry which is preliminary data.</text>
</comment>
<feature type="region of interest" description="Disordered" evidence="1">
    <location>
        <begin position="46"/>
        <end position="71"/>
    </location>
</feature>
<dbReference type="RefSeq" id="WP_147043041.1">
    <property type="nucleotide sequence ID" value="NZ_BAABIR010000003.1"/>
</dbReference>
<keyword evidence="3" id="KW-1185">Reference proteome</keyword>
<gene>
    <name evidence="2" type="ORF">FRZ32_08165</name>
</gene>
<reference evidence="2 3" key="1">
    <citation type="journal article" date="2015" name="J. Microbiol.">
        <title>Sphingosinicella ginsenosidimutans sp. nov., with ginsenoside converting activity.</title>
        <authorList>
            <person name="Kim J.K."/>
            <person name="Kang M.S."/>
            <person name="Park S.C."/>
            <person name="Kim K.M."/>
            <person name="Choi K."/>
            <person name="Yoon M.H."/>
            <person name="Im W.T."/>
        </authorList>
    </citation>
    <scope>NUCLEOTIDE SEQUENCE [LARGE SCALE GENOMIC DNA]</scope>
    <source>
        <strain evidence="2 3">BS-11</strain>
    </source>
</reference>
<dbReference type="Proteomes" id="UP000321249">
    <property type="component" value="Unassembled WGS sequence"/>
</dbReference>
<proteinExistence type="predicted"/>
<accession>A0A5C6TUR4</accession>
<evidence type="ECO:0000256" key="1">
    <source>
        <dbReference type="SAM" id="MobiDB-lite"/>
    </source>
</evidence>
<name>A0A5C6TUR4_9SPHN</name>
<organism evidence="2 3">
    <name type="scientific">Allosphingosinicella ginsenosidimutans</name>
    <dbReference type="NCBI Taxonomy" id="1176539"/>
    <lineage>
        <taxon>Bacteria</taxon>
        <taxon>Pseudomonadati</taxon>
        <taxon>Pseudomonadota</taxon>
        <taxon>Alphaproteobacteria</taxon>
        <taxon>Sphingomonadales</taxon>
        <taxon>Sphingomonadaceae</taxon>
        <taxon>Allosphingosinicella</taxon>
    </lineage>
</organism>
<evidence type="ECO:0000313" key="3">
    <source>
        <dbReference type="Proteomes" id="UP000321249"/>
    </source>
</evidence>
<sequence length="71" mass="7233">MRILAGVMLMVALVGIALVGRGSGPRVDPPVSPTVLNHIAQKNENAARAAAAETRARAGLPPSPRLAANAQ</sequence>
<evidence type="ECO:0000313" key="2">
    <source>
        <dbReference type="EMBL" id="TXC63635.1"/>
    </source>
</evidence>
<dbReference type="EMBL" id="VOQQ01000001">
    <property type="protein sequence ID" value="TXC63635.1"/>
    <property type="molecule type" value="Genomic_DNA"/>
</dbReference>